<feature type="compositionally biased region" description="Polar residues" evidence="1">
    <location>
        <begin position="330"/>
        <end position="347"/>
    </location>
</feature>
<reference evidence="2" key="1">
    <citation type="journal article" date="2022" name="Int. J. Mol. Sci.">
        <title>Draft Genome of Tanacetum Coccineum: Genomic Comparison of Closely Related Tanacetum-Family Plants.</title>
        <authorList>
            <person name="Yamashiro T."/>
            <person name="Shiraishi A."/>
            <person name="Nakayama K."/>
            <person name="Satake H."/>
        </authorList>
    </citation>
    <scope>NUCLEOTIDE SEQUENCE</scope>
</reference>
<protein>
    <submittedName>
        <fullName evidence="2">Uncharacterized protein</fullName>
    </submittedName>
</protein>
<evidence type="ECO:0000313" key="2">
    <source>
        <dbReference type="EMBL" id="GJT37478.1"/>
    </source>
</evidence>
<keyword evidence="3" id="KW-1185">Reference proteome</keyword>
<organism evidence="2 3">
    <name type="scientific">Tanacetum coccineum</name>
    <dbReference type="NCBI Taxonomy" id="301880"/>
    <lineage>
        <taxon>Eukaryota</taxon>
        <taxon>Viridiplantae</taxon>
        <taxon>Streptophyta</taxon>
        <taxon>Embryophyta</taxon>
        <taxon>Tracheophyta</taxon>
        <taxon>Spermatophyta</taxon>
        <taxon>Magnoliopsida</taxon>
        <taxon>eudicotyledons</taxon>
        <taxon>Gunneridae</taxon>
        <taxon>Pentapetalae</taxon>
        <taxon>asterids</taxon>
        <taxon>campanulids</taxon>
        <taxon>Asterales</taxon>
        <taxon>Asteraceae</taxon>
        <taxon>Asteroideae</taxon>
        <taxon>Anthemideae</taxon>
        <taxon>Anthemidinae</taxon>
        <taxon>Tanacetum</taxon>
    </lineage>
</organism>
<dbReference type="EMBL" id="BQNB010015226">
    <property type="protein sequence ID" value="GJT37478.1"/>
    <property type="molecule type" value="Genomic_DNA"/>
</dbReference>
<reference evidence="2" key="2">
    <citation type="submission" date="2022-01" db="EMBL/GenBank/DDBJ databases">
        <authorList>
            <person name="Yamashiro T."/>
            <person name="Shiraishi A."/>
            <person name="Satake H."/>
            <person name="Nakayama K."/>
        </authorList>
    </citation>
    <scope>NUCLEOTIDE SEQUENCE</scope>
</reference>
<feature type="region of interest" description="Disordered" evidence="1">
    <location>
        <begin position="330"/>
        <end position="350"/>
    </location>
</feature>
<proteinExistence type="predicted"/>
<accession>A0ABQ5DEY9</accession>
<sequence length="381" mass="42906">MEYLNSNSQERELHQLQQMQHKAKESCMESFRLLHSHLKALSINDLKRPRSKGGYEWAFASLFDQDVQTFTGTMLLNLDQLEQQLDKEEFQEIGSMDAFRTQESKVVSSKAVDVDLVVMESSGTESGKQDTSSSSGNYLTHVVDANLRPVNDQVPLAETKDHNDSLIAQVNSKTVENADLKAQIQEQVFTNAALKNELRKLKGNSENTKFAKSSILGKPVLQPLRNQSVVRQPTAFRSERPKFSKPRFASQVDVKNDLPKPVTPYYLPKVRESVFIKPHHVITSGSSRNSSNESYGLNDIAHKYYLEKPTGRIFKFAGLRWIPTGKMFTDSTTKVDSEPPNSSNDDITNPYECDQTLNISAGTLNLSESTSFNPIKEILRV</sequence>
<evidence type="ECO:0000256" key="1">
    <source>
        <dbReference type="SAM" id="MobiDB-lite"/>
    </source>
</evidence>
<name>A0ABQ5DEY9_9ASTR</name>
<comment type="caution">
    <text evidence="2">The sequence shown here is derived from an EMBL/GenBank/DDBJ whole genome shotgun (WGS) entry which is preliminary data.</text>
</comment>
<evidence type="ECO:0000313" key="3">
    <source>
        <dbReference type="Proteomes" id="UP001151760"/>
    </source>
</evidence>
<dbReference type="Proteomes" id="UP001151760">
    <property type="component" value="Unassembled WGS sequence"/>
</dbReference>
<gene>
    <name evidence="2" type="ORF">Tco_0937343</name>
</gene>